<name>A0A285VUY9_9GAMM</name>
<dbReference type="RefSeq" id="WP_097024001.1">
    <property type="nucleotide sequence ID" value="NZ_JAHXDJ010000005.1"/>
</dbReference>
<dbReference type="OrthoDB" id="6182803at2"/>
<dbReference type="Proteomes" id="UP000219023">
    <property type="component" value="Unassembled WGS sequence"/>
</dbReference>
<sequence>MQRLSLEPAALHVARLTPLLEWLQTHLALPILLRTPYSAYLELHCEGHNSHVLLLEEHPEAPASTLRLEADNAEFEHLAPRLTSQGARCLEASREHPSASRGCAWRVLTMPLPGDWQLMLLALDPYRCQHLGPHRLAP</sequence>
<evidence type="ECO:0008006" key="3">
    <source>
        <dbReference type="Google" id="ProtNLM"/>
    </source>
</evidence>
<dbReference type="SUPFAM" id="SSF54593">
    <property type="entry name" value="Glyoxalase/Bleomycin resistance protein/Dihydroxybiphenyl dioxygenase"/>
    <property type="match status" value="1"/>
</dbReference>
<dbReference type="AlphaFoldDB" id="A0A285VUY9"/>
<proteinExistence type="predicted"/>
<accession>A0A285VUY9</accession>
<dbReference type="InterPro" id="IPR029068">
    <property type="entry name" value="Glyas_Bleomycin-R_OHBP_Dase"/>
</dbReference>
<evidence type="ECO:0000313" key="1">
    <source>
        <dbReference type="EMBL" id="SOC57854.1"/>
    </source>
</evidence>
<organism evidence="1 2">
    <name type="scientific">Chromohalobacter canadensis</name>
    <dbReference type="NCBI Taxonomy" id="141389"/>
    <lineage>
        <taxon>Bacteria</taxon>
        <taxon>Pseudomonadati</taxon>
        <taxon>Pseudomonadota</taxon>
        <taxon>Gammaproteobacteria</taxon>
        <taxon>Oceanospirillales</taxon>
        <taxon>Halomonadaceae</taxon>
        <taxon>Chromohalobacter</taxon>
    </lineage>
</organism>
<protein>
    <recommendedName>
        <fullName evidence="3">VOC domain-containing protein</fullName>
    </recommendedName>
</protein>
<dbReference type="EMBL" id="OBQJ01000011">
    <property type="protein sequence ID" value="SOC57854.1"/>
    <property type="molecule type" value="Genomic_DNA"/>
</dbReference>
<gene>
    <name evidence="1" type="ORF">SAMN05421509_11130</name>
</gene>
<evidence type="ECO:0000313" key="2">
    <source>
        <dbReference type="Proteomes" id="UP000219023"/>
    </source>
</evidence>
<reference evidence="1 2" key="1">
    <citation type="submission" date="2017-08" db="EMBL/GenBank/DDBJ databases">
        <authorList>
            <person name="de Groot N.N."/>
        </authorList>
    </citation>
    <scope>NUCLEOTIDE SEQUENCE [LARGE SCALE GENOMIC DNA]</scope>
    <source>
        <strain evidence="1 2">USBA 855</strain>
    </source>
</reference>